<comment type="catalytic activity">
    <reaction evidence="1 10">
        <text>5-hydroxyisourate + H2O = 5-hydroxy-2-oxo-4-ureido-2,5-dihydro-1H-imidazole-5-carboxylate + H(+)</text>
        <dbReference type="Rhea" id="RHEA:23736"/>
        <dbReference type="ChEBI" id="CHEBI:15377"/>
        <dbReference type="ChEBI" id="CHEBI:15378"/>
        <dbReference type="ChEBI" id="CHEBI:18072"/>
        <dbReference type="ChEBI" id="CHEBI:58639"/>
        <dbReference type="EC" id="3.5.2.17"/>
    </reaction>
</comment>
<dbReference type="NCBIfam" id="TIGR02962">
    <property type="entry name" value="hdxy_isourate"/>
    <property type="match status" value="1"/>
</dbReference>
<dbReference type="AlphaFoldDB" id="A0A7W4ZC14"/>
<dbReference type="RefSeq" id="WP_183462556.1">
    <property type="nucleotide sequence ID" value="NZ_JACHWZ010000021.1"/>
</dbReference>
<comment type="subunit">
    <text evidence="4 10">Homotetramer.</text>
</comment>
<name>A0A7W4ZC14_9GAMM</name>
<comment type="caution">
    <text evidence="12">The sequence shown here is derived from an EMBL/GenBank/DDBJ whole genome shotgun (WGS) entry which is preliminary data.</text>
</comment>
<evidence type="ECO:0000256" key="7">
    <source>
        <dbReference type="ARBA" id="ARBA00022631"/>
    </source>
</evidence>
<evidence type="ECO:0000256" key="4">
    <source>
        <dbReference type="ARBA" id="ARBA00011881"/>
    </source>
</evidence>
<feature type="binding site" evidence="9">
    <location>
        <position position="9"/>
    </location>
    <ligand>
        <name>substrate</name>
    </ligand>
</feature>
<dbReference type="Gene3D" id="2.60.40.180">
    <property type="entry name" value="Transthyretin/hydroxyisourate hydrolase domain"/>
    <property type="match status" value="1"/>
</dbReference>
<accession>A0A7W4ZC14</accession>
<dbReference type="InterPro" id="IPR036817">
    <property type="entry name" value="Transthyretin/HIU_hydrolase_sf"/>
</dbReference>
<feature type="binding site" evidence="9">
    <location>
        <position position="43"/>
    </location>
    <ligand>
        <name>substrate</name>
    </ligand>
</feature>
<organism evidence="12 13">
    <name type="scientific">Microbulbifer rhizosphaerae</name>
    <dbReference type="NCBI Taxonomy" id="1562603"/>
    <lineage>
        <taxon>Bacteria</taxon>
        <taxon>Pseudomonadati</taxon>
        <taxon>Pseudomonadota</taxon>
        <taxon>Gammaproteobacteria</taxon>
        <taxon>Cellvibrionales</taxon>
        <taxon>Microbulbiferaceae</taxon>
        <taxon>Microbulbifer</taxon>
    </lineage>
</organism>
<proteinExistence type="inferred from homology"/>
<dbReference type="PRINTS" id="PR00189">
    <property type="entry name" value="TRNSTHYRETIN"/>
</dbReference>
<protein>
    <recommendedName>
        <fullName evidence="6 10">5-hydroxyisourate hydrolase</fullName>
        <shortName evidence="10">HIU hydrolase</shortName>
        <shortName evidence="10">HIUHase</shortName>
        <ecNumber evidence="5 10">3.5.2.17</ecNumber>
    </recommendedName>
</protein>
<evidence type="ECO:0000313" key="13">
    <source>
        <dbReference type="Proteomes" id="UP000535937"/>
    </source>
</evidence>
<evidence type="ECO:0000256" key="10">
    <source>
        <dbReference type="RuleBase" id="RU361270"/>
    </source>
</evidence>
<dbReference type="PANTHER" id="PTHR10395">
    <property type="entry name" value="URICASE AND TRANSTHYRETIN-RELATED"/>
    <property type="match status" value="1"/>
</dbReference>
<evidence type="ECO:0000256" key="8">
    <source>
        <dbReference type="ARBA" id="ARBA00022801"/>
    </source>
</evidence>
<dbReference type="InterPro" id="IPR023416">
    <property type="entry name" value="Transthyretin/HIU_hydrolase_d"/>
</dbReference>
<comment type="similarity">
    <text evidence="3 10">Belongs to the transthyretin family. 5-hydroxyisourate hydrolase subfamily.</text>
</comment>
<keyword evidence="8 10" id="KW-0378">Hydrolase</keyword>
<dbReference type="GO" id="GO:0033971">
    <property type="term" value="F:hydroxyisourate hydrolase activity"/>
    <property type="evidence" value="ECO:0007669"/>
    <property type="project" value="UniProtKB-EC"/>
</dbReference>
<keyword evidence="7 10" id="KW-0659">Purine metabolism</keyword>
<evidence type="ECO:0000259" key="11">
    <source>
        <dbReference type="Pfam" id="PF00576"/>
    </source>
</evidence>
<evidence type="ECO:0000256" key="2">
    <source>
        <dbReference type="ARBA" id="ARBA00002704"/>
    </source>
</evidence>
<comment type="function">
    <text evidence="2">Catalyzes the hydrolysis of 5-hydroxyisourate (HIU) to 2-oxo-4-hydroxy-4-carboxy-5-ureidoimidazoline (OHCU).</text>
</comment>
<dbReference type="EC" id="3.5.2.17" evidence="5 10"/>
<feature type="binding site" evidence="9">
    <location>
        <position position="107"/>
    </location>
    <ligand>
        <name>substrate</name>
    </ligand>
</feature>
<dbReference type="CDD" id="cd05822">
    <property type="entry name" value="TLP_HIUase"/>
    <property type="match status" value="1"/>
</dbReference>
<dbReference type="GO" id="GO:0006144">
    <property type="term" value="P:purine nucleobase metabolic process"/>
    <property type="evidence" value="ECO:0007669"/>
    <property type="project" value="UniProtKB-KW"/>
</dbReference>
<evidence type="ECO:0000256" key="1">
    <source>
        <dbReference type="ARBA" id="ARBA00001043"/>
    </source>
</evidence>
<dbReference type="InterPro" id="IPR014306">
    <property type="entry name" value="Hydroxyisourate_hydrolase"/>
</dbReference>
<sequence length="110" mass="12475">MPRSPITTHILDLHRGEPAAGIAVDLHREGELLTSARSDGDGRIDQWDSPLVLDPGRWILVFHLESWFTEQQRDCLFPQVSLVFRVGDCGGRYHLPLLLNQYGYTAYRGS</sequence>
<evidence type="ECO:0000256" key="9">
    <source>
        <dbReference type="PIRSR" id="PIRSR600895-51"/>
    </source>
</evidence>
<dbReference type="Pfam" id="PF00576">
    <property type="entry name" value="Transthyretin"/>
    <property type="match status" value="1"/>
</dbReference>
<evidence type="ECO:0000256" key="3">
    <source>
        <dbReference type="ARBA" id="ARBA00009850"/>
    </source>
</evidence>
<feature type="domain" description="Transthyretin/hydroxyisourate hydrolase" evidence="11">
    <location>
        <begin position="6"/>
        <end position="109"/>
    </location>
</feature>
<evidence type="ECO:0000256" key="5">
    <source>
        <dbReference type="ARBA" id="ARBA00012609"/>
    </source>
</evidence>
<dbReference type="Proteomes" id="UP000535937">
    <property type="component" value="Unassembled WGS sequence"/>
</dbReference>
<dbReference type="PROSITE" id="PS00768">
    <property type="entry name" value="TRANSTHYRETIN_1"/>
    <property type="match status" value="1"/>
</dbReference>
<dbReference type="InterPro" id="IPR023418">
    <property type="entry name" value="Thyroxine_BS"/>
</dbReference>
<dbReference type="EMBL" id="JACHWZ010000021">
    <property type="protein sequence ID" value="MBB3062875.1"/>
    <property type="molecule type" value="Genomic_DNA"/>
</dbReference>
<dbReference type="SUPFAM" id="SSF49472">
    <property type="entry name" value="Transthyretin (synonym: prealbumin)"/>
    <property type="match status" value="1"/>
</dbReference>
<keyword evidence="13" id="KW-1185">Reference proteome</keyword>
<dbReference type="InterPro" id="IPR000895">
    <property type="entry name" value="Transthyretin/HIU_hydrolase"/>
</dbReference>
<evidence type="ECO:0000256" key="6">
    <source>
        <dbReference type="ARBA" id="ARBA00017539"/>
    </source>
</evidence>
<dbReference type="PANTHER" id="PTHR10395:SF7">
    <property type="entry name" value="5-HYDROXYISOURATE HYDROLASE"/>
    <property type="match status" value="1"/>
</dbReference>
<evidence type="ECO:0000313" key="12">
    <source>
        <dbReference type="EMBL" id="MBB3062875.1"/>
    </source>
</evidence>
<reference evidence="12 13" key="1">
    <citation type="submission" date="2020-08" db="EMBL/GenBank/DDBJ databases">
        <title>Genomic Encyclopedia of Type Strains, Phase III (KMG-III): the genomes of soil and plant-associated and newly described type strains.</title>
        <authorList>
            <person name="Whitman W."/>
        </authorList>
    </citation>
    <scope>NUCLEOTIDE SEQUENCE [LARGE SCALE GENOMIC DNA]</scope>
    <source>
        <strain evidence="12 13">CECT 8799</strain>
    </source>
</reference>
<gene>
    <name evidence="12" type="ORF">FHS09_003725</name>
</gene>